<dbReference type="Pfam" id="PF12796">
    <property type="entry name" value="Ank_2"/>
    <property type="match status" value="1"/>
</dbReference>
<evidence type="ECO:0000256" key="1">
    <source>
        <dbReference type="ARBA" id="ARBA00004141"/>
    </source>
</evidence>
<feature type="transmembrane region" description="Helical" evidence="9">
    <location>
        <begin position="641"/>
        <end position="663"/>
    </location>
</feature>
<evidence type="ECO:0000313" key="11">
    <source>
        <dbReference type="EMBL" id="KAG2449540.1"/>
    </source>
</evidence>
<dbReference type="InterPro" id="IPR036770">
    <property type="entry name" value="Ankyrin_rpt-contain_sf"/>
</dbReference>
<accession>A0A836B774</accession>
<dbReference type="Gene3D" id="1.25.40.20">
    <property type="entry name" value="Ankyrin repeat-containing domain"/>
    <property type="match status" value="1"/>
</dbReference>
<evidence type="ECO:0000313" key="12">
    <source>
        <dbReference type="Proteomes" id="UP000613740"/>
    </source>
</evidence>
<organism evidence="11 12">
    <name type="scientific">Chlamydomonas schloesseri</name>
    <dbReference type="NCBI Taxonomy" id="2026947"/>
    <lineage>
        <taxon>Eukaryota</taxon>
        <taxon>Viridiplantae</taxon>
        <taxon>Chlorophyta</taxon>
        <taxon>core chlorophytes</taxon>
        <taxon>Chlorophyceae</taxon>
        <taxon>CS clade</taxon>
        <taxon>Chlamydomonadales</taxon>
        <taxon>Chlamydomonadaceae</taxon>
        <taxon>Chlamydomonas</taxon>
    </lineage>
</organism>
<evidence type="ECO:0000256" key="2">
    <source>
        <dbReference type="ARBA" id="ARBA00022448"/>
    </source>
</evidence>
<feature type="transmembrane region" description="Helical" evidence="9">
    <location>
        <begin position="569"/>
        <end position="589"/>
    </location>
</feature>
<dbReference type="EMBL" id="JAEHOD010000014">
    <property type="protein sequence ID" value="KAG2449540.1"/>
    <property type="molecule type" value="Genomic_DNA"/>
</dbReference>
<feature type="region of interest" description="Disordered" evidence="8">
    <location>
        <begin position="301"/>
        <end position="322"/>
    </location>
</feature>
<evidence type="ECO:0000256" key="4">
    <source>
        <dbReference type="ARBA" id="ARBA00022989"/>
    </source>
</evidence>
<evidence type="ECO:0000256" key="6">
    <source>
        <dbReference type="ARBA" id="ARBA00023136"/>
    </source>
</evidence>
<dbReference type="Proteomes" id="UP000613740">
    <property type="component" value="Unassembled WGS sequence"/>
</dbReference>
<keyword evidence="5" id="KW-0406">Ion transport</keyword>
<feature type="transmembrane region" description="Helical" evidence="9">
    <location>
        <begin position="528"/>
        <end position="548"/>
    </location>
</feature>
<dbReference type="InterPro" id="IPR002110">
    <property type="entry name" value="Ankyrin_rpt"/>
</dbReference>
<dbReference type="GO" id="GO:0070679">
    <property type="term" value="F:inositol 1,4,5 trisphosphate binding"/>
    <property type="evidence" value="ECO:0007669"/>
    <property type="project" value="TreeGrafter"/>
</dbReference>
<keyword evidence="2" id="KW-0813">Transport</keyword>
<dbReference type="InterPro" id="IPR002153">
    <property type="entry name" value="TRPC_channel"/>
</dbReference>
<gene>
    <name evidence="11" type="ORF">HYH02_005682</name>
</gene>
<keyword evidence="7" id="KW-0407">Ion channel</keyword>
<dbReference type="GO" id="GO:0034703">
    <property type="term" value="C:cation channel complex"/>
    <property type="evidence" value="ECO:0007669"/>
    <property type="project" value="TreeGrafter"/>
</dbReference>
<comment type="subcellular location">
    <subcellularLocation>
        <location evidence="1">Membrane</location>
        <topology evidence="1">Multi-pass membrane protein</topology>
    </subcellularLocation>
</comment>
<evidence type="ECO:0000256" key="7">
    <source>
        <dbReference type="ARBA" id="ARBA00023303"/>
    </source>
</evidence>
<proteinExistence type="predicted"/>
<feature type="domain" description="Ion transport" evidence="10">
    <location>
        <begin position="508"/>
        <end position="752"/>
    </location>
</feature>
<dbReference type="InterPro" id="IPR005821">
    <property type="entry name" value="Ion_trans_dom"/>
</dbReference>
<keyword evidence="12" id="KW-1185">Reference proteome</keyword>
<evidence type="ECO:0000256" key="3">
    <source>
        <dbReference type="ARBA" id="ARBA00022692"/>
    </source>
</evidence>
<feature type="transmembrane region" description="Helical" evidence="9">
    <location>
        <begin position="501"/>
        <end position="522"/>
    </location>
</feature>
<evidence type="ECO:0000259" key="10">
    <source>
        <dbReference type="Pfam" id="PF00520"/>
    </source>
</evidence>
<keyword evidence="3 9" id="KW-0812">Transmembrane</keyword>
<reference evidence="11" key="1">
    <citation type="journal article" date="2020" name="bioRxiv">
        <title>Comparative genomics of Chlamydomonas.</title>
        <authorList>
            <person name="Craig R.J."/>
            <person name="Hasan A.R."/>
            <person name="Ness R.W."/>
            <person name="Keightley P.D."/>
        </authorList>
    </citation>
    <scope>NUCLEOTIDE SEQUENCE</scope>
    <source>
        <strain evidence="11">CCAP 11/173</strain>
    </source>
</reference>
<feature type="transmembrane region" description="Helical" evidence="9">
    <location>
        <begin position="720"/>
        <end position="743"/>
    </location>
</feature>
<comment type="caution">
    <text evidence="11">The sequence shown here is derived from an EMBL/GenBank/DDBJ whole genome shotgun (WGS) entry which is preliminary data.</text>
</comment>
<evidence type="ECO:0000256" key="5">
    <source>
        <dbReference type="ARBA" id="ARBA00023065"/>
    </source>
</evidence>
<keyword evidence="4 9" id="KW-1133">Transmembrane helix</keyword>
<dbReference type="GO" id="GO:0015279">
    <property type="term" value="F:store-operated calcium channel activity"/>
    <property type="evidence" value="ECO:0007669"/>
    <property type="project" value="TreeGrafter"/>
</dbReference>
<dbReference type="PANTHER" id="PTHR10117">
    <property type="entry name" value="TRANSIENT RECEPTOR POTENTIAL CHANNEL"/>
    <property type="match status" value="1"/>
</dbReference>
<dbReference type="GO" id="GO:0051480">
    <property type="term" value="P:regulation of cytosolic calcium ion concentration"/>
    <property type="evidence" value="ECO:0007669"/>
    <property type="project" value="TreeGrafter"/>
</dbReference>
<dbReference type="SUPFAM" id="SSF48403">
    <property type="entry name" value="Ankyrin repeat"/>
    <property type="match status" value="1"/>
</dbReference>
<name>A0A836B774_9CHLO</name>
<sequence length="904" mass="100307">MPKVAPAPSGGSKKPSDYVCQLHYKHARVVEPESTTDDGLKRLKDVGDKGTLITAAELGLVDKYRDMKLAGQEILTCDWPYHYSSILYACYGNQYKILQMVEREFAASNEELTRMHTTRCWVGKNSAMVAAYQGHLETMLYIIDLDMQGKFTEGLFTQRDVMGKNAMMWAASQGHTDTIEVLLVRSLYRLLPEDCADPLVLKTRWKLVSLLADLASHCRDYDPGCSRRFFQEVLASINYDPIEGARLEEAAAAGGGASAREGAALHEPTWAVYDGDEEEERARKGLKHVDHLVAKSAASTTSVARGGGGGGGRRESAGSGGGAVKLKDVHITVRTLQGVIVSAYRAGMNCMGVIMYCQSLLQQARYFDDLVAQLTAWEVKLLDTCRNKQEVQAILAPTDDDPSEPVGYALSTFDKAFLSHKFVQQIFTEKWDTMGVTDYTKSLFGVVWGGGSLVVSFAAWVVICPLVVIARSFFSPVQDFMMRGKVIVDSRFPWHVPLYRWLLTQCALISFTVLLSYLVFTFDATDPVPASVAPLNTFLAVWCVAILVDEAQEYLEEGRAEYMSSGWNVMDITMALSYILHYILRIIAVRVTDNINILLVVNDLLAASALMAWFRMVSVFELSSAIGPLIQMMKQMIIKDVTRFAFLVLVILLGFSVGMEALFQEACIERDPSTNECTKYTNWGYEWQKDGLVGGMTFLQYIALGNANPVDFEQKRVTGIIFYIIFAIVTAILLLNLFIAMLADTYTRVSTQAMVEFRYRKAKIMAAYSRRDFVCPPYNLLHLVCGSIGNSFRRLVWGPEGFTPVNLRKNETVPLFSWYFPQGEEMRQVVLLQRRVVDDFLSSNRVALFREKLNAELPNLVHQMLKQKGQGDGAASLTGGGSAGAAAAASTTVLATAVSMAAGR</sequence>
<dbReference type="PANTHER" id="PTHR10117:SF54">
    <property type="entry name" value="TRANSIENT RECEPTOR POTENTIAL-GAMMA PROTEIN"/>
    <property type="match status" value="1"/>
</dbReference>
<dbReference type="OrthoDB" id="2373987at2759"/>
<evidence type="ECO:0000256" key="8">
    <source>
        <dbReference type="SAM" id="MobiDB-lite"/>
    </source>
</evidence>
<dbReference type="Pfam" id="PF00520">
    <property type="entry name" value="Ion_trans"/>
    <property type="match status" value="1"/>
</dbReference>
<protein>
    <recommendedName>
        <fullName evidence="10">Ion transport domain-containing protein</fullName>
    </recommendedName>
</protein>
<keyword evidence="6 9" id="KW-0472">Membrane</keyword>
<dbReference type="GO" id="GO:0005886">
    <property type="term" value="C:plasma membrane"/>
    <property type="evidence" value="ECO:0007669"/>
    <property type="project" value="TreeGrafter"/>
</dbReference>
<feature type="transmembrane region" description="Helical" evidence="9">
    <location>
        <begin position="446"/>
        <end position="474"/>
    </location>
</feature>
<evidence type="ECO:0000256" key="9">
    <source>
        <dbReference type="SAM" id="Phobius"/>
    </source>
</evidence>
<dbReference type="AlphaFoldDB" id="A0A836B774"/>